<dbReference type="GO" id="GO:0016491">
    <property type="term" value="F:oxidoreductase activity"/>
    <property type="evidence" value="ECO:0007669"/>
    <property type="project" value="InterPro"/>
</dbReference>
<dbReference type="PANTHER" id="PTHR34598">
    <property type="entry name" value="BLL6449 PROTEIN"/>
    <property type="match status" value="1"/>
</dbReference>
<sequence length="287" mass="32457">MEISKQASLKASVDRDRLEGVQGKLVFARRSPDERSAPEVQVPSHRHSDWVSHSTTIRNARPIVDELSLDREGFIRIEHEISCADVRDPSIMSEKYLEEMTSFIKSHFNASWVVPRRSGVIVRRAANAAGSVRAPASVAHIDYASVAGPMLAAAENQIQKLPIRPYSRLMIIQAWRALSPPPQDFPLAFCDASTTLDADIVMDDYALNANSQNDGTAYKSTVVRFSPDQRWYYLPEMTPDELILFKGYDSERHYGRWAPHSAFDDRATYPSAKSRESIEARFFVYYA</sequence>
<dbReference type="AlphaFoldDB" id="A0AB39XUL8"/>
<gene>
    <name evidence="1" type="ORF">AB8Z38_17605</name>
</gene>
<reference evidence="1" key="1">
    <citation type="submission" date="2024-08" db="EMBL/GenBank/DDBJ databases">
        <authorList>
            <person name="Chaddad Z."/>
            <person name="Lamrabet M."/>
            <person name="Bouhnik O."/>
            <person name="Alami S."/>
            <person name="Wipf D."/>
            <person name="Courty P.E."/>
            <person name="Missbah El Idrissi M."/>
        </authorList>
    </citation>
    <scope>NUCLEOTIDE SEQUENCE</scope>
    <source>
        <strain evidence="1">LLZ17</strain>
    </source>
</reference>
<proteinExistence type="predicted"/>
<dbReference type="RefSeq" id="WP_369726268.1">
    <property type="nucleotide sequence ID" value="NZ_CP165734.1"/>
</dbReference>
<protein>
    <submittedName>
        <fullName evidence="1">CmcJ/NvfI family oxidoreductase</fullName>
    </submittedName>
</protein>
<name>A0AB39XUL8_9BRAD</name>
<dbReference type="PANTHER" id="PTHR34598:SF3">
    <property type="entry name" value="OXIDOREDUCTASE AN1597"/>
    <property type="match status" value="1"/>
</dbReference>
<dbReference type="NCBIfam" id="NF041278">
    <property type="entry name" value="CmcJ_NvfI_EfuI"/>
    <property type="match status" value="1"/>
</dbReference>
<dbReference type="InterPro" id="IPR044053">
    <property type="entry name" value="AsaB-like"/>
</dbReference>
<accession>A0AB39XUL8</accession>
<organism evidence="1">
    <name type="scientific">Bradyrhizobium sp. LLZ17</name>
    <dbReference type="NCBI Taxonomy" id="3239388"/>
    <lineage>
        <taxon>Bacteria</taxon>
        <taxon>Pseudomonadati</taxon>
        <taxon>Pseudomonadota</taxon>
        <taxon>Alphaproteobacteria</taxon>
        <taxon>Hyphomicrobiales</taxon>
        <taxon>Nitrobacteraceae</taxon>
        <taxon>Bradyrhizobium</taxon>
    </lineage>
</organism>
<evidence type="ECO:0000313" key="1">
    <source>
        <dbReference type="EMBL" id="XDV60924.1"/>
    </source>
</evidence>
<dbReference type="EMBL" id="CP165734">
    <property type="protein sequence ID" value="XDV60924.1"/>
    <property type="molecule type" value="Genomic_DNA"/>
</dbReference>